<protein>
    <submittedName>
        <fullName evidence="2">CubicO group peptidase, beta-lactamase class C family</fullName>
    </submittedName>
</protein>
<dbReference type="AlphaFoldDB" id="A0A1G7HXZ2"/>
<dbReference type="InterPro" id="IPR012338">
    <property type="entry name" value="Beta-lactam/transpept-like"/>
</dbReference>
<evidence type="ECO:0000313" key="2">
    <source>
        <dbReference type="EMBL" id="SDF05265.1"/>
    </source>
</evidence>
<evidence type="ECO:0000313" key="3">
    <source>
        <dbReference type="Proteomes" id="UP000182284"/>
    </source>
</evidence>
<dbReference type="PANTHER" id="PTHR43283:SF18">
    <property type="match status" value="1"/>
</dbReference>
<sequence>MGRAPKRLQNIVDRLTRTSWHNGVAMSLYDRTTGREYHVGSGALDSRTPYFATGTSKLYTTAILLQLIEEGKIGLDDPFLTYLGRDKQYEELLVREGVDYTDRVTIRHLMSHTSGFGDFFLYKYQARTLKHAIGTGVDTAWTFDDVVQRSRSHGAVAVPGQSRKALYTDTNFHMLGRVIETIEGENFGEVLRRRVIDRLGLTSTYLYCDPSDTRPINFMSKDREVRVPRTMASFQADGGIVTTSREALIFIRGFFEGYLFDKRILPRLYHWRPMYFPTEYGVGLMQIKVPWWMSLPHRLNAPPSRFFKSAPRSLGHMGLGGTICLYAPEAGVYISGTVNQLLDPARSVVASIKMIEEVAYGGCEDGAHRRGAALVGPPPAQ</sequence>
<proteinExistence type="predicted"/>
<dbReference type="InterPro" id="IPR001466">
    <property type="entry name" value="Beta-lactam-related"/>
</dbReference>
<dbReference type="PANTHER" id="PTHR43283">
    <property type="entry name" value="BETA-LACTAMASE-RELATED"/>
    <property type="match status" value="1"/>
</dbReference>
<dbReference type="EMBL" id="FNBL01000002">
    <property type="protein sequence ID" value="SDF05265.1"/>
    <property type="molecule type" value="Genomic_DNA"/>
</dbReference>
<dbReference type="OrthoDB" id="5377981at2"/>
<dbReference type="InterPro" id="IPR050789">
    <property type="entry name" value="Diverse_Enzym_Activities"/>
</dbReference>
<dbReference type="Gene3D" id="3.40.710.10">
    <property type="entry name" value="DD-peptidase/beta-lactamase superfamily"/>
    <property type="match status" value="1"/>
</dbReference>
<dbReference type="SUPFAM" id="SSF56601">
    <property type="entry name" value="beta-lactamase/transpeptidase-like"/>
    <property type="match status" value="1"/>
</dbReference>
<feature type="domain" description="Beta-lactamase-related" evidence="1">
    <location>
        <begin position="24"/>
        <end position="343"/>
    </location>
</feature>
<evidence type="ECO:0000259" key="1">
    <source>
        <dbReference type="Pfam" id="PF00144"/>
    </source>
</evidence>
<gene>
    <name evidence="2" type="ORF">SAMN04488117_102117</name>
</gene>
<reference evidence="2 3" key="1">
    <citation type="submission" date="2016-10" db="EMBL/GenBank/DDBJ databases">
        <authorList>
            <person name="de Groot N.N."/>
        </authorList>
    </citation>
    <scope>NUCLEOTIDE SEQUENCE [LARGE SCALE GENOMIC DNA]</scope>
    <source>
        <strain evidence="2 3">DSM 27375</strain>
    </source>
</reference>
<accession>A0A1G7HXZ2</accession>
<organism evidence="2 3">
    <name type="scientific">Celeribacter baekdonensis</name>
    <dbReference type="NCBI Taxonomy" id="875171"/>
    <lineage>
        <taxon>Bacteria</taxon>
        <taxon>Pseudomonadati</taxon>
        <taxon>Pseudomonadota</taxon>
        <taxon>Alphaproteobacteria</taxon>
        <taxon>Rhodobacterales</taxon>
        <taxon>Roseobacteraceae</taxon>
        <taxon>Celeribacter</taxon>
    </lineage>
</organism>
<dbReference type="Proteomes" id="UP000182284">
    <property type="component" value="Unassembled WGS sequence"/>
</dbReference>
<dbReference type="RefSeq" id="WP_074641751.1">
    <property type="nucleotide sequence ID" value="NZ_FNBL01000002.1"/>
</dbReference>
<dbReference type="Pfam" id="PF00144">
    <property type="entry name" value="Beta-lactamase"/>
    <property type="match status" value="1"/>
</dbReference>
<name>A0A1G7HXZ2_9RHOB</name>